<dbReference type="STRING" id="1121881.SAMN02745225_01615"/>
<keyword evidence="8" id="KW-0282">Flagellum</keyword>
<comment type="subunit">
    <text evidence="2 5">Homopentamer.</text>
</comment>
<keyword evidence="4 5" id="KW-0975">Bacterial flagellum</keyword>
<dbReference type="GO" id="GO:0009424">
    <property type="term" value="C:bacterial-type flagellum hook"/>
    <property type="evidence" value="ECO:0007669"/>
    <property type="project" value="UniProtKB-UniRule"/>
</dbReference>
<accession>A0A1M4WAP0</accession>
<keyword evidence="5" id="KW-0964">Secreted</keyword>
<name>A0A1M4WAP0_9ACTN</name>
<dbReference type="RefSeq" id="WP_072791122.1">
    <property type="nucleotide sequence ID" value="NZ_FQUL01000023.1"/>
</dbReference>
<feature type="domain" description="Flagellar hook-associated protein 2 N-terminal" evidence="6">
    <location>
        <begin position="38"/>
        <end position="134"/>
    </location>
</feature>
<comment type="function">
    <text evidence="5">Required for morphogenesis and for the elongation of the flagellar filament by facilitating polymerization of the flagellin monomers at the tip of growing filament. Forms a capping structure, which prevents flagellin subunits (transported through the central channel of the flagellum) from leaking out without polymerization at the distal end.</text>
</comment>
<dbReference type="PANTHER" id="PTHR30288">
    <property type="entry name" value="FLAGELLAR CAP/ASSEMBLY PROTEIN FLID"/>
    <property type="match status" value="1"/>
</dbReference>
<organism evidence="8 9">
    <name type="scientific">Ferrithrix thermotolerans DSM 19514</name>
    <dbReference type="NCBI Taxonomy" id="1121881"/>
    <lineage>
        <taxon>Bacteria</taxon>
        <taxon>Bacillati</taxon>
        <taxon>Actinomycetota</taxon>
        <taxon>Acidimicrobiia</taxon>
        <taxon>Acidimicrobiales</taxon>
        <taxon>Acidimicrobiaceae</taxon>
        <taxon>Ferrithrix</taxon>
    </lineage>
</organism>
<keyword evidence="8" id="KW-0969">Cilium</keyword>
<dbReference type="GO" id="GO:0007155">
    <property type="term" value="P:cell adhesion"/>
    <property type="evidence" value="ECO:0007669"/>
    <property type="project" value="InterPro"/>
</dbReference>
<evidence type="ECO:0000256" key="3">
    <source>
        <dbReference type="ARBA" id="ARBA00023054"/>
    </source>
</evidence>
<keyword evidence="3" id="KW-0175">Coiled coil</keyword>
<dbReference type="InterPro" id="IPR003481">
    <property type="entry name" value="FliD_N"/>
</dbReference>
<proteinExistence type="inferred from homology"/>
<evidence type="ECO:0000256" key="4">
    <source>
        <dbReference type="ARBA" id="ARBA00023143"/>
    </source>
</evidence>
<gene>
    <name evidence="8" type="ORF">SAMN02745225_01615</name>
</gene>
<dbReference type="Proteomes" id="UP000184295">
    <property type="component" value="Unassembled WGS sequence"/>
</dbReference>
<sequence length="852" mass="83873">MSTVSGTSSASNSTLPYSNYTLNTSGNGPVLSFNGLISGINTQQIIQALMTAYKLPQTDIQNQINQLNANMGDYQQLSGDLTQLQSAADAISQASLWNAMTATSSNSAVATATASPGASPGSISFNVNQLAQADVIASSQSVSSTSATVASSSPFLLSTSATANGVTTLTGSSLALGTHTFDVTQALTGGVAQGSSALAPSVTISTGTNDVLSATVNGTAYNFMIASGTYTPNQLAAAIDSASTVAGSQLLQATVTPQGTLKIGTTLLGSSASLQVTGGNALSSLGMTAQATVSNGTAGTVTLDGTSNSINNVSAGSTVTLSDGTGGTITAGVGDFGLSQGTFTAQNVSTGNGSLSNVVSNINNSGAGVTASAVQVASGSYILQLASNTTGVNGAIVMDQTPFTSYLGGFNTVTQAQDAKLQVGGSQGYILDSASNSVTGLLPDVAINLQSAQAPGSTPVTVSVSGDGQAMAQQVQNLVNAANQALSDINKYAGYNYSTNTGGPLMGDSNLNSLTQQILGVIAQTIGSGSLDGAQAVGVSVTGAGTIDFNQSTFLSAYAANPSGVAQIFTQQGNFTPSSSTYASGASLLYAPDTTPAGSYAINVTHSATQAVDTGSTSLTGTIVGAETLTFSQGGSTASYSATAGESLSAIASGLNQAFSSAGLSLNASVATVTGGTTLVVNSVNYGSAQSFSVTSTATGVGQTGLAGSTGSASFAGTDVAGSIDGIAATGTGQTLAVPLSSSTIPGFSVTVTAPGITSSTNIGTINYTQGIAGGLAYVGNAAASPINGSLTYTIASLQQQISGLQTQYNNYTPMIQAEQTMLEQEFSAMEATLGGLQNTSQAVSSQIAKLP</sequence>
<dbReference type="AlphaFoldDB" id="A0A1M4WAP0"/>
<evidence type="ECO:0000256" key="2">
    <source>
        <dbReference type="ARBA" id="ARBA00011255"/>
    </source>
</evidence>
<dbReference type="InterPro" id="IPR010809">
    <property type="entry name" value="FliD_C"/>
</dbReference>
<dbReference type="GO" id="GO:0005576">
    <property type="term" value="C:extracellular region"/>
    <property type="evidence" value="ECO:0007669"/>
    <property type="project" value="UniProtKB-SubCell"/>
</dbReference>
<evidence type="ECO:0000259" key="7">
    <source>
        <dbReference type="Pfam" id="PF07195"/>
    </source>
</evidence>
<reference evidence="9" key="1">
    <citation type="submission" date="2016-11" db="EMBL/GenBank/DDBJ databases">
        <authorList>
            <person name="Varghese N."/>
            <person name="Submissions S."/>
        </authorList>
    </citation>
    <scope>NUCLEOTIDE SEQUENCE [LARGE SCALE GENOMIC DNA]</scope>
    <source>
        <strain evidence="9">DSM 19514</strain>
    </source>
</reference>
<evidence type="ECO:0000259" key="6">
    <source>
        <dbReference type="Pfam" id="PF02465"/>
    </source>
</evidence>
<dbReference type="GO" id="GO:0071973">
    <property type="term" value="P:bacterial-type flagellum-dependent cell motility"/>
    <property type="evidence" value="ECO:0007669"/>
    <property type="project" value="TreeGrafter"/>
</dbReference>
<dbReference type="GO" id="GO:0009421">
    <property type="term" value="C:bacterial-type flagellum filament cap"/>
    <property type="evidence" value="ECO:0007669"/>
    <property type="project" value="InterPro"/>
</dbReference>
<evidence type="ECO:0000256" key="1">
    <source>
        <dbReference type="ARBA" id="ARBA00009764"/>
    </source>
</evidence>
<evidence type="ECO:0000313" key="8">
    <source>
        <dbReference type="EMBL" id="SHE78235.1"/>
    </source>
</evidence>
<comment type="similarity">
    <text evidence="1 5">Belongs to the FliD family.</text>
</comment>
<evidence type="ECO:0000313" key="9">
    <source>
        <dbReference type="Proteomes" id="UP000184295"/>
    </source>
</evidence>
<dbReference type="Pfam" id="PF02465">
    <property type="entry name" value="FliD_N"/>
    <property type="match status" value="1"/>
</dbReference>
<dbReference type="InterPro" id="IPR040026">
    <property type="entry name" value="FliD"/>
</dbReference>
<keyword evidence="8" id="KW-0966">Cell projection</keyword>
<comment type="subcellular location">
    <subcellularLocation>
        <location evidence="5">Secreted</location>
    </subcellularLocation>
    <subcellularLocation>
        <location evidence="5">Bacterial flagellum</location>
    </subcellularLocation>
</comment>
<keyword evidence="9" id="KW-1185">Reference proteome</keyword>
<dbReference type="Pfam" id="PF07195">
    <property type="entry name" value="FliD_C"/>
    <property type="match status" value="1"/>
</dbReference>
<dbReference type="OrthoDB" id="5241527at2"/>
<dbReference type="PANTHER" id="PTHR30288:SF0">
    <property type="entry name" value="FLAGELLAR HOOK-ASSOCIATED PROTEIN 2"/>
    <property type="match status" value="1"/>
</dbReference>
<evidence type="ECO:0000256" key="5">
    <source>
        <dbReference type="RuleBase" id="RU362066"/>
    </source>
</evidence>
<protein>
    <recommendedName>
        <fullName evidence="5">Flagellar hook-associated protein 2</fullName>
        <shortName evidence="5">HAP2</shortName>
    </recommendedName>
    <alternativeName>
        <fullName evidence="5">Flagellar cap protein</fullName>
    </alternativeName>
</protein>
<dbReference type="EMBL" id="FQUL01000023">
    <property type="protein sequence ID" value="SHE78235.1"/>
    <property type="molecule type" value="Genomic_DNA"/>
</dbReference>
<feature type="domain" description="Flagellar hook-associated protein 2 C-terminal" evidence="7">
    <location>
        <begin position="416"/>
        <end position="574"/>
    </location>
</feature>